<dbReference type="Proteomes" id="UP000766550">
    <property type="component" value="Unassembled WGS sequence"/>
</dbReference>
<organism evidence="2 3">
    <name type="scientific">Haloarcula limicola</name>
    <dbReference type="NCBI Taxonomy" id="1429915"/>
    <lineage>
        <taxon>Archaea</taxon>
        <taxon>Methanobacteriati</taxon>
        <taxon>Methanobacteriota</taxon>
        <taxon>Stenosarchaea group</taxon>
        <taxon>Halobacteria</taxon>
        <taxon>Halobacteriales</taxon>
        <taxon>Haloarculaceae</taxon>
        <taxon>Haloarcula</taxon>
    </lineage>
</organism>
<proteinExistence type="predicted"/>
<dbReference type="EMBL" id="JAHQXF010000002">
    <property type="protein sequence ID" value="MBV0924952.1"/>
    <property type="molecule type" value="Genomic_DNA"/>
</dbReference>
<evidence type="ECO:0000313" key="2">
    <source>
        <dbReference type="EMBL" id="MBV0924952.1"/>
    </source>
</evidence>
<evidence type="ECO:0000256" key="1">
    <source>
        <dbReference type="SAM" id="Phobius"/>
    </source>
</evidence>
<dbReference type="AlphaFoldDB" id="A0A8J7Y6I0"/>
<feature type="transmembrane region" description="Helical" evidence="1">
    <location>
        <begin position="57"/>
        <end position="77"/>
    </location>
</feature>
<dbReference type="RefSeq" id="WP_162317800.1">
    <property type="nucleotide sequence ID" value="NZ_JAHQXF010000002.1"/>
</dbReference>
<keyword evidence="1" id="KW-0812">Transmembrane</keyword>
<evidence type="ECO:0000313" key="3">
    <source>
        <dbReference type="Proteomes" id="UP000766550"/>
    </source>
</evidence>
<sequence>MSTAESSLPRPSALATARSLLSTLRQSLVAAVRGIAFWATIPLPLVIAGTLVTGTAASAPLLVVGLLLLNVVCAVVGQRHSTGD</sequence>
<name>A0A8J7Y6I0_9EURY</name>
<keyword evidence="1" id="KW-1133">Transmembrane helix</keyword>
<keyword evidence="1" id="KW-0472">Membrane</keyword>
<gene>
    <name evidence="2" type="ORF">KTS45_12165</name>
</gene>
<comment type="caution">
    <text evidence="2">The sequence shown here is derived from an EMBL/GenBank/DDBJ whole genome shotgun (WGS) entry which is preliminary data.</text>
</comment>
<reference evidence="2 3" key="1">
    <citation type="submission" date="2021-06" db="EMBL/GenBank/DDBJ databases">
        <title>New haloarchaea isolates fom saline soil.</title>
        <authorList>
            <person name="Duran-Viseras A."/>
            <person name="Sanchez-Porro C.S."/>
            <person name="Ventosa A."/>
        </authorList>
    </citation>
    <scope>NUCLEOTIDE SEQUENCE [LARGE SCALE GENOMIC DNA]</scope>
    <source>
        <strain evidence="2 3">JCM 183640</strain>
    </source>
</reference>
<dbReference type="InterPro" id="IPR058341">
    <property type="entry name" value="DUF8028"/>
</dbReference>
<feature type="transmembrane region" description="Helical" evidence="1">
    <location>
        <begin position="28"/>
        <end position="51"/>
    </location>
</feature>
<keyword evidence="3" id="KW-1185">Reference proteome</keyword>
<dbReference type="Pfam" id="PF26071">
    <property type="entry name" value="DUF8028"/>
    <property type="match status" value="1"/>
</dbReference>
<dbReference type="OrthoDB" id="380167at2157"/>
<protein>
    <submittedName>
        <fullName evidence="2">Uncharacterized protein</fullName>
    </submittedName>
</protein>
<accession>A0A8J7Y6I0</accession>